<dbReference type="Proteomes" id="UP000247702">
    <property type="component" value="Unassembled WGS sequence"/>
</dbReference>
<dbReference type="AlphaFoldDB" id="A0A2Z6RD74"/>
<name>A0A2Z6RD74_9GLOM</name>
<organism evidence="1 2">
    <name type="scientific">Rhizophagus clarus</name>
    <dbReference type="NCBI Taxonomy" id="94130"/>
    <lineage>
        <taxon>Eukaryota</taxon>
        <taxon>Fungi</taxon>
        <taxon>Fungi incertae sedis</taxon>
        <taxon>Mucoromycota</taxon>
        <taxon>Glomeromycotina</taxon>
        <taxon>Glomeromycetes</taxon>
        <taxon>Glomerales</taxon>
        <taxon>Glomeraceae</taxon>
        <taxon>Rhizophagus</taxon>
    </lineage>
</organism>
<accession>A0A2Z6RD74</accession>
<protein>
    <submittedName>
        <fullName evidence="1">Uncharacterized protein</fullName>
    </submittedName>
</protein>
<dbReference type="EMBL" id="BEXD01003201">
    <property type="protein sequence ID" value="GBC00506.1"/>
    <property type="molecule type" value="Genomic_DNA"/>
</dbReference>
<keyword evidence="2" id="KW-1185">Reference proteome</keyword>
<reference evidence="1 2" key="1">
    <citation type="submission" date="2017-11" db="EMBL/GenBank/DDBJ databases">
        <title>The genome of Rhizophagus clarus HR1 reveals common genetic basis of auxotrophy among arbuscular mycorrhizal fungi.</title>
        <authorList>
            <person name="Kobayashi Y."/>
        </authorList>
    </citation>
    <scope>NUCLEOTIDE SEQUENCE [LARGE SCALE GENOMIC DNA]</scope>
    <source>
        <strain evidence="1 2">HR1</strain>
    </source>
</reference>
<comment type="caution">
    <text evidence="1">The sequence shown here is derived from an EMBL/GenBank/DDBJ whole genome shotgun (WGS) entry which is preliminary data.</text>
</comment>
<evidence type="ECO:0000313" key="1">
    <source>
        <dbReference type="EMBL" id="GBC00506.1"/>
    </source>
</evidence>
<evidence type="ECO:0000313" key="2">
    <source>
        <dbReference type="Proteomes" id="UP000247702"/>
    </source>
</evidence>
<sequence length="102" mass="12093">MDLFFSESWGCSEECKYYKILEEGPATYRFKQSNIYRIGGCVKQQAKQAKQAKQEVKQQDQDLIIDNYDVDKERILDPVIECSNYGYRQRRAITIQQLDHFV</sequence>
<proteinExistence type="predicted"/>
<gene>
    <name evidence="1" type="ORF">RclHR1_03880016</name>
</gene>